<dbReference type="RefSeq" id="WP_166508155.1">
    <property type="nucleotide sequence ID" value="NZ_CP043026.1"/>
</dbReference>
<feature type="transmembrane region" description="Helical" evidence="6">
    <location>
        <begin position="58"/>
        <end position="80"/>
    </location>
</feature>
<keyword evidence="4 6" id="KW-0472">Membrane</keyword>
<feature type="transmembrane region" description="Helical" evidence="6">
    <location>
        <begin position="533"/>
        <end position="553"/>
    </location>
</feature>
<reference evidence="7 8" key="1">
    <citation type="submission" date="2019-08" db="EMBL/GenBank/DDBJ databases">
        <title>Complete genome sequence of Spiroplasma chinense CCH (DSM 19755).</title>
        <authorList>
            <person name="Shen H.-Y."/>
            <person name="Lin Y.-C."/>
            <person name="Chou L."/>
            <person name="Kuo C.-H."/>
        </authorList>
    </citation>
    <scope>NUCLEOTIDE SEQUENCE [LARGE SCALE GENOMIC DNA]</scope>
    <source>
        <strain evidence="7 8">CCH</strain>
    </source>
</reference>
<evidence type="ECO:0000256" key="2">
    <source>
        <dbReference type="ARBA" id="ARBA00022692"/>
    </source>
</evidence>
<keyword evidence="3 6" id="KW-1133">Transmembrane helix</keyword>
<dbReference type="KEGG" id="schi:SCHIN_v1c05730"/>
<keyword evidence="8" id="KW-1185">Reference proteome</keyword>
<dbReference type="EMBL" id="CP043026">
    <property type="protein sequence ID" value="QEH61770.1"/>
    <property type="molecule type" value="Genomic_DNA"/>
</dbReference>
<keyword evidence="2 6" id="KW-0812">Transmembrane</keyword>
<evidence type="ECO:0000256" key="4">
    <source>
        <dbReference type="ARBA" id="ARBA00023136"/>
    </source>
</evidence>
<gene>
    <name evidence="7" type="ORF">SCHIN_v1c05730</name>
</gene>
<dbReference type="InterPro" id="IPR051328">
    <property type="entry name" value="T7SS_ABC-Transporter"/>
</dbReference>
<feature type="transmembrane region" description="Helical" evidence="6">
    <location>
        <begin position="454"/>
        <end position="478"/>
    </location>
</feature>
<feature type="region of interest" description="Disordered" evidence="5">
    <location>
        <begin position="1"/>
        <end position="30"/>
    </location>
</feature>
<feature type="compositionally biased region" description="Basic and acidic residues" evidence="5">
    <location>
        <begin position="1"/>
        <end position="22"/>
    </location>
</feature>
<dbReference type="AlphaFoldDB" id="A0A5B9Y486"/>
<dbReference type="PANTHER" id="PTHR43077:SF5">
    <property type="entry name" value="PHAGE INFECTION PROTEIN"/>
    <property type="match status" value="1"/>
</dbReference>
<feature type="transmembrane region" description="Helical" evidence="6">
    <location>
        <begin position="620"/>
        <end position="641"/>
    </location>
</feature>
<feature type="transmembrane region" description="Helical" evidence="6">
    <location>
        <begin position="560"/>
        <end position="580"/>
    </location>
</feature>
<dbReference type="GO" id="GO:0016020">
    <property type="term" value="C:membrane"/>
    <property type="evidence" value="ECO:0007669"/>
    <property type="project" value="UniProtKB-SubCell"/>
</dbReference>
<evidence type="ECO:0000256" key="3">
    <source>
        <dbReference type="ARBA" id="ARBA00022989"/>
    </source>
</evidence>
<accession>A0A5B9Y486</accession>
<sequence>MKDNDDEKNVLDSKKDKTVKKEPKAKKEKSNKTSWLNGYATSVREEFSSRIGSSWKRVIKFLGICIVPILYGVTCILAFWNPIPNIGKASVTFLDQEQEMLVATSFKMDDQLDGLLVYKNDSEQAEKPEYKFITTLYEKNQDGNYSEASYRYNDEKARVEAATKVGTWMKQVEGAKDLFKTSAELKNPVEGVEVNYLSDIRYVYDMTPMHLLQAFGVITSNDSSKDIEDQKFQTKGIGEENIAFSNIDYKRWDNGGSDIWQTTKSYVQIKVEKETFSNLINFANYFMISLENQFEESFGAMLPLMFSLLGVSSIDEIIAMPQEELQTKLEKLLSSPLVAAQLAPAKEKAEEIIFSLTGDVKTQLEKLKETPLNIWTTYSKNFLFGYYLNTVNKFKDAIPMQILEGAPGIIQAYLNQTGKGNINLILEGIGAYDSSITTTSDLVKVDVHGQENGIYGIGLGQFFLLIGLFVGTLMHTFVYDRAKRGGPKVSKTQWYCAKWTLMIVTGFIQTTLLVLAAAAAGMHQLGFASLAELWAVLLLVDLVFVTTIQAIWFSVKDETIGKFLVIIYMILNLSSGWGTFPSFMQFGFFHAVSYITEYSYSLHLMGLAIYGGNGVTDALFALQNVFILLAFAVVFFTFGILMSRFRNYEMHFGTYNKKHIAEGLQAIGAKEYDQFVTVNAKGRKTYNMKALDHEKVYEDLISWMRVNHPYEGQFKRYKEKQRPQVLKPNYSDDDIMTRNDDTLV</sequence>
<evidence type="ECO:0000256" key="5">
    <source>
        <dbReference type="SAM" id="MobiDB-lite"/>
    </source>
</evidence>
<evidence type="ECO:0000256" key="6">
    <source>
        <dbReference type="SAM" id="Phobius"/>
    </source>
</evidence>
<dbReference type="Proteomes" id="UP000323144">
    <property type="component" value="Chromosome"/>
</dbReference>
<feature type="transmembrane region" description="Helical" evidence="6">
    <location>
        <begin position="499"/>
        <end position="521"/>
    </location>
</feature>
<dbReference type="PANTHER" id="PTHR43077">
    <property type="entry name" value="TRANSPORT PERMEASE YVFS-RELATED"/>
    <property type="match status" value="1"/>
</dbReference>
<organism evidence="7 8">
    <name type="scientific">Spiroplasma chinense</name>
    <dbReference type="NCBI Taxonomy" id="216932"/>
    <lineage>
        <taxon>Bacteria</taxon>
        <taxon>Bacillati</taxon>
        <taxon>Mycoplasmatota</taxon>
        <taxon>Mollicutes</taxon>
        <taxon>Entomoplasmatales</taxon>
        <taxon>Spiroplasmataceae</taxon>
        <taxon>Spiroplasma</taxon>
    </lineage>
</organism>
<name>A0A5B9Y486_9MOLU</name>
<evidence type="ECO:0000313" key="8">
    <source>
        <dbReference type="Proteomes" id="UP000323144"/>
    </source>
</evidence>
<proteinExistence type="predicted"/>
<protein>
    <submittedName>
        <fullName evidence="7">Putative ABC transporter</fullName>
    </submittedName>
</protein>
<evidence type="ECO:0000313" key="7">
    <source>
        <dbReference type="EMBL" id="QEH61770.1"/>
    </source>
</evidence>
<comment type="subcellular location">
    <subcellularLocation>
        <location evidence="1">Membrane</location>
        <topology evidence="1">Multi-pass membrane protein</topology>
    </subcellularLocation>
</comment>
<evidence type="ECO:0000256" key="1">
    <source>
        <dbReference type="ARBA" id="ARBA00004141"/>
    </source>
</evidence>